<evidence type="ECO:0000313" key="2">
    <source>
        <dbReference type="EMBL" id="AOM81725.1"/>
    </source>
</evidence>
<proteinExistence type="predicted"/>
<dbReference type="AlphaFoldDB" id="A0A1D7QRU8"/>
<feature type="transmembrane region" description="Helical" evidence="1">
    <location>
        <begin position="115"/>
        <end position="139"/>
    </location>
</feature>
<keyword evidence="1" id="KW-1133">Transmembrane helix</keyword>
<sequence length="251" mass="27165">MPEEAKFCGECGQPTSVESKGKAASATSYGQSSGAASTAQSIAENEYVQKSKDVSKHYFSVYKKQLKAPFFEARQMADGSMINGMISIVLFSLAIGLTIYFNVQGAAGEFMDIPFFSTVANVFIAWIILFLLVAGVFFITFKIMRSEVSFGNLINRMGSLLALPMTASLAAMLTGLMQIGFLSSLFLMIAISTSTLAIFSVIFSVERKTEKAIDPFYGVIIAGIGTSIVIVIVFVTILGSLINEMQNLMMF</sequence>
<dbReference type="EMBL" id="CP012502">
    <property type="protein sequence ID" value="AOM81725.1"/>
    <property type="molecule type" value="Genomic_DNA"/>
</dbReference>
<accession>A0A1D7QRU8</accession>
<feature type="transmembrane region" description="Helical" evidence="1">
    <location>
        <begin position="185"/>
        <end position="205"/>
    </location>
</feature>
<keyword evidence="1" id="KW-0812">Transmembrane</keyword>
<keyword evidence="1" id="KW-0472">Membrane</keyword>
<evidence type="ECO:0000256" key="1">
    <source>
        <dbReference type="SAM" id="Phobius"/>
    </source>
</evidence>
<name>A0A1D7QRU8_9BACI</name>
<reference evidence="2 3" key="1">
    <citation type="submission" date="2015-08" db="EMBL/GenBank/DDBJ databases">
        <title>The complete genome sequence of Bacillus beveridgei MLTeJB.</title>
        <authorList>
            <person name="Hanson T.E."/>
            <person name="Mesa C."/>
            <person name="Basesman S.M."/>
            <person name="Oremland R.S."/>
        </authorList>
    </citation>
    <scope>NUCLEOTIDE SEQUENCE [LARGE SCALE GENOMIC DNA]</scope>
    <source>
        <strain evidence="2 3">MLTeJB</strain>
    </source>
</reference>
<organism evidence="2 3">
    <name type="scientific">Salisediminibacterium beveridgei</name>
    <dbReference type="NCBI Taxonomy" id="632773"/>
    <lineage>
        <taxon>Bacteria</taxon>
        <taxon>Bacillati</taxon>
        <taxon>Bacillota</taxon>
        <taxon>Bacilli</taxon>
        <taxon>Bacillales</taxon>
        <taxon>Bacillaceae</taxon>
        <taxon>Salisediminibacterium</taxon>
    </lineage>
</organism>
<feature type="transmembrane region" description="Helical" evidence="1">
    <location>
        <begin position="160"/>
        <end position="179"/>
    </location>
</feature>
<dbReference type="Proteomes" id="UP000094463">
    <property type="component" value="Chromosome"/>
</dbReference>
<protein>
    <recommendedName>
        <fullName evidence="4">Yip1 domain-containing protein</fullName>
    </recommendedName>
</protein>
<dbReference type="KEGG" id="bbev:BBEV_0331"/>
<evidence type="ECO:0008006" key="4">
    <source>
        <dbReference type="Google" id="ProtNLM"/>
    </source>
</evidence>
<evidence type="ECO:0000313" key="3">
    <source>
        <dbReference type="Proteomes" id="UP000094463"/>
    </source>
</evidence>
<keyword evidence="3" id="KW-1185">Reference proteome</keyword>
<dbReference type="STRING" id="632773.BBEV_0331"/>
<gene>
    <name evidence="2" type="ORF">BBEV_0331</name>
</gene>
<feature type="transmembrane region" description="Helical" evidence="1">
    <location>
        <begin position="217"/>
        <end position="242"/>
    </location>
</feature>
<feature type="transmembrane region" description="Helical" evidence="1">
    <location>
        <begin position="82"/>
        <end position="103"/>
    </location>
</feature>